<evidence type="ECO:0000313" key="9">
    <source>
        <dbReference type="EMBL" id="KAJ5515078.1"/>
    </source>
</evidence>
<sequence>MKHFTPTLAFASIISLVNGHGFVSSPKARQPGTAMEAACGKQVVSNQGSDKYGNIQGELQVASSQNDYEAAACDIWLCKGYKFADNKDNVYSYKAGQKVDFTVDIRAPHTGVANVSVVDTSSNTVIGAPLISWPVYASVATGVKADETSFSVTMPDDLEDQCANAGDCVLQWYWYAQSIDQTYESCIDFTLGGSASSGVSAPAPSVKASSIDSSTEAATIATATAPATTVADQPTTMTAVQPITTTVAKPTTAVAVQPTTFATTARQSTTSVEVPVATTAAANPSGTDAAGTAMPFPTDNAADVLAWIQAILGNLAGN</sequence>
<accession>A0A9W9Y3E4</accession>
<dbReference type="AlphaFoldDB" id="A0A9W9Y3E4"/>
<evidence type="ECO:0000256" key="1">
    <source>
        <dbReference type="ARBA" id="ARBA00001973"/>
    </source>
</evidence>
<keyword evidence="7" id="KW-0732">Signal</keyword>
<organism evidence="9 10">
    <name type="scientific">Penicillium fimorum</name>
    <dbReference type="NCBI Taxonomy" id="1882269"/>
    <lineage>
        <taxon>Eukaryota</taxon>
        <taxon>Fungi</taxon>
        <taxon>Dikarya</taxon>
        <taxon>Ascomycota</taxon>
        <taxon>Pezizomycotina</taxon>
        <taxon>Eurotiomycetes</taxon>
        <taxon>Eurotiomycetidae</taxon>
        <taxon>Eurotiales</taxon>
        <taxon>Aspergillaceae</taxon>
        <taxon>Penicillium</taxon>
    </lineage>
</organism>
<dbReference type="GO" id="GO:0046872">
    <property type="term" value="F:metal ion binding"/>
    <property type="evidence" value="ECO:0007669"/>
    <property type="project" value="UniProtKB-KW"/>
</dbReference>
<comment type="similarity">
    <text evidence="6">Belongs to the polysaccharide monooxygenase AA13 family.</text>
</comment>
<dbReference type="PANTHER" id="PTHR36575">
    <property type="entry name" value="BINDING PROTEIN, PUTATIVE (AFU_ORTHOLOGUE AFUA_1G14430)-RELATED"/>
    <property type="match status" value="1"/>
</dbReference>
<comment type="caution">
    <text evidence="9">The sequence shown here is derived from an EMBL/GenBank/DDBJ whole genome shotgun (WGS) entry which is preliminary data.</text>
</comment>
<evidence type="ECO:0000256" key="6">
    <source>
        <dbReference type="ARBA" id="ARBA00034311"/>
    </source>
</evidence>
<keyword evidence="10" id="KW-1185">Reference proteome</keyword>
<gene>
    <name evidence="9" type="ORF">N7463_004630</name>
</gene>
<evidence type="ECO:0000313" key="10">
    <source>
        <dbReference type="Proteomes" id="UP001149954"/>
    </source>
</evidence>
<keyword evidence="2" id="KW-0479">Metal-binding</keyword>
<evidence type="ECO:0000259" key="8">
    <source>
        <dbReference type="Pfam" id="PF03067"/>
    </source>
</evidence>
<keyword evidence="5" id="KW-0325">Glycoprotein</keyword>
<keyword evidence="3" id="KW-0186">Copper</keyword>
<dbReference type="OrthoDB" id="120613at2759"/>
<dbReference type="Proteomes" id="UP001149954">
    <property type="component" value="Unassembled WGS sequence"/>
</dbReference>
<name>A0A9W9Y3E4_9EURO</name>
<keyword evidence="4" id="KW-1015">Disulfide bond</keyword>
<comment type="cofactor">
    <cofactor evidence="1">
        <name>Cu(2+)</name>
        <dbReference type="ChEBI" id="CHEBI:29036"/>
    </cofactor>
</comment>
<dbReference type="Pfam" id="PF03067">
    <property type="entry name" value="LPMO_10"/>
    <property type="match status" value="1"/>
</dbReference>
<protein>
    <submittedName>
        <fullName evidence="9">Chitin-binding domain 3</fullName>
    </submittedName>
</protein>
<reference evidence="9" key="2">
    <citation type="journal article" date="2023" name="IMA Fungus">
        <title>Comparative genomic study of the Penicillium genus elucidates a diverse pangenome and 15 lateral gene transfer events.</title>
        <authorList>
            <person name="Petersen C."/>
            <person name="Sorensen T."/>
            <person name="Nielsen M.R."/>
            <person name="Sondergaard T.E."/>
            <person name="Sorensen J.L."/>
            <person name="Fitzpatrick D.A."/>
            <person name="Frisvad J.C."/>
            <person name="Nielsen K.L."/>
        </authorList>
    </citation>
    <scope>NUCLEOTIDE SEQUENCE</scope>
    <source>
        <strain evidence="9">IBT 29495</strain>
    </source>
</reference>
<dbReference type="EMBL" id="JAPWDS010000002">
    <property type="protein sequence ID" value="KAJ5515078.1"/>
    <property type="molecule type" value="Genomic_DNA"/>
</dbReference>
<feature type="domain" description="Chitin-binding type-4" evidence="8">
    <location>
        <begin position="20"/>
        <end position="189"/>
    </location>
</feature>
<evidence type="ECO:0000256" key="5">
    <source>
        <dbReference type="ARBA" id="ARBA00023180"/>
    </source>
</evidence>
<evidence type="ECO:0000256" key="4">
    <source>
        <dbReference type="ARBA" id="ARBA00023157"/>
    </source>
</evidence>
<evidence type="ECO:0000256" key="2">
    <source>
        <dbReference type="ARBA" id="ARBA00022723"/>
    </source>
</evidence>
<evidence type="ECO:0000256" key="3">
    <source>
        <dbReference type="ARBA" id="ARBA00023008"/>
    </source>
</evidence>
<dbReference type="Gene3D" id="2.70.50.70">
    <property type="match status" value="1"/>
</dbReference>
<proteinExistence type="inferred from homology"/>
<dbReference type="InterPro" id="IPR004302">
    <property type="entry name" value="Cellulose/chitin-bd_N"/>
</dbReference>
<feature type="signal peptide" evidence="7">
    <location>
        <begin position="1"/>
        <end position="19"/>
    </location>
</feature>
<dbReference type="InterPro" id="IPR052282">
    <property type="entry name" value="Starch-active_LPMO"/>
</dbReference>
<reference evidence="9" key="1">
    <citation type="submission" date="2022-12" db="EMBL/GenBank/DDBJ databases">
        <authorList>
            <person name="Petersen C."/>
        </authorList>
    </citation>
    <scope>NUCLEOTIDE SEQUENCE</scope>
    <source>
        <strain evidence="9">IBT 29495</strain>
    </source>
</reference>
<feature type="chain" id="PRO_5040809171" evidence="7">
    <location>
        <begin position="20"/>
        <end position="318"/>
    </location>
</feature>
<dbReference type="PANTHER" id="PTHR36575:SF2">
    <property type="entry name" value="CHITIN-BINDING TYPE-4 DOMAIN-CONTAINING PROTEIN-RELATED"/>
    <property type="match status" value="1"/>
</dbReference>
<evidence type="ECO:0000256" key="7">
    <source>
        <dbReference type="SAM" id="SignalP"/>
    </source>
</evidence>